<dbReference type="GO" id="GO:0006310">
    <property type="term" value="P:DNA recombination"/>
    <property type="evidence" value="ECO:0007669"/>
    <property type="project" value="TreeGrafter"/>
</dbReference>
<dbReference type="GO" id="GO:0006270">
    <property type="term" value="P:DNA replication initiation"/>
    <property type="evidence" value="ECO:0007669"/>
    <property type="project" value="TreeGrafter"/>
</dbReference>
<dbReference type="Gene3D" id="3.40.1440.60">
    <property type="entry name" value="PriA, 3(prime) DNA-binding domain"/>
    <property type="match status" value="1"/>
</dbReference>
<name>A0A0G0ZBZ4_9BACT</name>
<keyword evidence="3" id="KW-0238">DNA-binding</keyword>
<evidence type="ECO:0000259" key="4">
    <source>
        <dbReference type="Pfam" id="PF17764"/>
    </source>
</evidence>
<evidence type="ECO:0000256" key="2">
    <source>
        <dbReference type="ARBA" id="ARBA00022840"/>
    </source>
</evidence>
<dbReference type="GO" id="GO:0006302">
    <property type="term" value="P:double-strand break repair"/>
    <property type="evidence" value="ECO:0007669"/>
    <property type="project" value="TreeGrafter"/>
</dbReference>
<dbReference type="Proteomes" id="UP000034036">
    <property type="component" value="Unassembled WGS sequence"/>
</dbReference>
<dbReference type="GO" id="GO:0003677">
    <property type="term" value="F:DNA binding"/>
    <property type="evidence" value="ECO:0007669"/>
    <property type="project" value="UniProtKB-KW"/>
</dbReference>
<gene>
    <name evidence="5" type="ORF">UV11_C0032G0005</name>
</gene>
<dbReference type="InterPro" id="IPR027417">
    <property type="entry name" value="P-loop_NTPase"/>
</dbReference>
<evidence type="ECO:0000256" key="3">
    <source>
        <dbReference type="ARBA" id="ARBA00023125"/>
    </source>
</evidence>
<reference evidence="5" key="1">
    <citation type="journal article" date="2015" name="Nature">
        <title>rRNA introns, odd ribosomes, and small enigmatic genomes across a large radiation of phyla.</title>
        <authorList>
            <person name="Brown C.T."/>
            <person name="Hug L.A."/>
            <person name="Thomas B.C."/>
            <person name="Sharon I."/>
            <person name="Castelle C.J."/>
            <person name="Singh A."/>
            <person name="Wilkins M.J."/>
            <person name="Williams K.H."/>
            <person name="Banfield J.F."/>
        </authorList>
    </citation>
    <scope>NUCLEOTIDE SEQUENCE [LARGE SCALE GENOMIC DNA]</scope>
</reference>
<dbReference type="PANTHER" id="PTHR30580:SF0">
    <property type="entry name" value="PRIMOSOMAL PROTEIN N"/>
    <property type="match status" value="1"/>
</dbReference>
<proteinExistence type="predicted"/>
<evidence type="ECO:0000256" key="1">
    <source>
        <dbReference type="ARBA" id="ARBA00022741"/>
    </source>
</evidence>
<protein>
    <submittedName>
        <fullName evidence="5">Transcriptional regulator, TrmB</fullName>
    </submittedName>
</protein>
<organism evidence="5 6">
    <name type="scientific">Candidatus Giovannonibacteria bacterium GW2011_GWF2_42_19</name>
    <dbReference type="NCBI Taxonomy" id="1618659"/>
    <lineage>
        <taxon>Bacteria</taxon>
        <taxon>Candidatus Giovannoniibacteriota</taxon>
    </lineage>
</organism>
<dbReference type="Pfam" id="PF17764">
    <property type="entry name" value="PriA_3primeBD"/>
    <property type="match status" value="1"/>
</dbReference>
<evidence type="ECO:0000313" key="5">
    <source>
        <dbReference type="EMBL" id="KKS46217.1"/>
    </source>
</evidence>
<evidence type="ECO:0000313" key="6">
    <source>
        <dbReference type="Proteomes" id="UP000034036"/>
    </source>
</evidence>
<dbReference type="PANTHER" id="PTHR30580">
    <property type="entry name" value="PRIMOSOMAL PROTEIN N"/>
    <property type="match status" value="1"/>
</dbReference>
<feature type="domain" description="Primosomal protein N' 3' DNA-binding" evidence="4">
    <location>
        <begin position="14"/>
        <end position="104"/>
    </location>
</feature>
<dbReference type="EMBL" id="LCDF01000032">
    <property type="protein sequence ID" value="KKS46217.1"/>
    <property type="molecule type" value="Genomic_DNA"/>
</dbReference>
<dbReference type="GO" id="GO:0043138">
    <property type="term" value="F:3'-5' DNA helicase activity"/>
    <property type="evidence" value="ECO:0007669"/>
    <property type="project" value="TreeGrafter"/>
</dbReference>
<keyword evidence="1" id="KW-0547">Nucleotide-binding</keyword>
<dbReference type="GO" id="GO:0005524">
    <property type="term" value="F:ATP binding"/>
    <property type="evidence" value="ECO:0007669"/>
    <property type="project" value="UniProtKB-KW"/>
</dbReference>
<accession>A0A0G0ZBZ4</accession>
<dbReference type="AlphaFoldDB" id="A0A0G0ZBZ4"/>
<dbReference type="STRING" id="1618659.UV11_C0032G0005"/>
<dbReference type="InterPro" id="IPR041222">
    <property type="entry name" value="PriA_3primeBD"/>
</dbReference>
<keyword evidence="2" id="KW-0067">ATP-binding</keyword>
<dbReference type="InterPro" id="IPR042115">
    <property type="entry name" value="PriA_3primeBD_sf"/>
</dbReference>
<dbReference type="Gene3D" id="3.40.50.300">
    <property type="entry name" value="P-loop containing nucleotide triphosphate hydrolases"/>
    <property type="match status" value="1"/>
</dbReference>
<sequence>MVVIEVISITRSPLIGPLSYFSMKDLSRGDLVLVPVRGKFIEAIVTEVKDAKELKTSLKKSTFKLKPVKEVLSEKFFSERDFSILERIHRETMVEKELLLFKLIPKALFLQHKKNQFKARDNLTHLKYSIKGGIKDRIIEYRTMIREHFARNQSFLIVSPRTEILRLFKEELARGIEHYTYVFSSELSPKKYLEAWTGAESMAHPVLIITTPQGLLFDRADLETIVLDNDASDLWWDMERPWFDFRNIAKIFAEVRKNKLIYSGDVLSVERVWQIENRMIEALNPHLTRLHSKSETRLIKIAPSSETFSWFTRQGIEELEEAIFQNRSILIFANRKGYSSFTVCLDCSRTIVCPSCSSPLVVHAKPGAEREFSCHHCLSKILIPTECPFCGSWKMKDYGLGIEKIREEFKKIFPKVEALVIDADVKLKNHEAFQKAQVVIGTEKIFFCPPREFDIVFVASIDHLFTVPDFRMNEKVFYLINELKKIAGKKMILQSRLEGERTIEDAMTGNFLHFYQNEIGDRKNFLYPPFRRLIKLSFEASNLDVLLAVTKGAMVALQVYEPLLFKAFIEKIKNRHRMNILLRLEDEKWPDEKLCAILEKLSGKCEIVVDPNSIL</sequence>
<comment type="caution">
    <text evidence="5">The sequence shown here is derived from an EMBL/GenBank/DDBJ whole genome shotgun (WGS) entry which is preliminary data.</text>
</comment>